<dbReference type="InterPro" id="IPR045016">
    <property type="entry name" value="NhaD-like"/>
</dbReference>
<comment type="caution">
    <text evidence="2">The sequence shown here is derived from an EMBL/GenBank/DDBJ whole genome shotgun (WGS) entry which is preliminary data.</text>
</comment>
<dbReference type="Gene3D" id="3.40.50.720">
    <property type="entry name" value="NAD(P)-binding Rossmann-like Domain"/>
    <property type="match status" value="1"/>
</dbReference>
<sequence>MVNTPTANTVAAAEHGIALLAAMVRNVAQADASVKAGIFFSSLEFAGILQELANYLNAHIPNVQLIASAIGVVLVVIDNVPLVAVTMGMYDLTSLPIDYEFWQLIAFYAGIGGSMLVNGSAAGVAYMGMEKVDFFWYLWKVMLLVLLPIRQFIASSFPYQQL</sequence>
<keyword evidence="1" id="KW-0812">Transmembrane</keyword>
<dbReference type="SUPFAM" id="SSF52283">
    <property type="entry name" value="Formate/glycerate dehydrogenase catalytic domain-like"/>
    <property type="match status" value="1"/>
</dbReference>
<proteinExistence type="predicted"/>
<dbReference type="GO" id="GO:0015297">
    <property type="term" value="F:antiporter activity"/>
    <property type="evidence" value="ECO:0007669"/>
    <property type="project" value="InterPro"/>
</dbReference>
<dbReference type="EMBL" id="JAEACU010000007">
    <property type="protein sequence ID" value="KAH7521703.1"/>
    <property type="molecule type" value="Genomic_DNA"/>
</dbReference>
<feature type="transmembrane region" description="Helical" evidence="1">
    <location>
        <begin position="65"/>
        <end position="85"/>
    </location>
</feature>
<evidence type="ECO:0000256" key="1">
    <source>
        <dbReference type="SAM" id="Phobius"/>
    </source>
</evidence>
<dbReference type="PANTHER" id="PTHR43269:SF2">
    <property type="entry name" value="SODIUM_PROTON ANTIPORTER 1-RELATED"/>
    <property type="match status" value="1"/>
</dbReference>
<dbReference type="PANTHER" id="PTHR43269">
    <property type="entry name" value="SODIUM/PROTON ANTIPORTER 1-RELATED"/>
    <property type="match status" value="1"/>
</dbReference>
<protein>
    <submittedName>
        <fullName evidence="2">Uncharacterized protein</fullName>
    </submittedName>
</protein>
<dbReference type="GO" id="GO:0006814">
    <property type="term" value="P:sodium ion transport"/>
    <property type="evidence" value="ECO:0007669"/>
    <property type="project" value="InterPro"/>
</dbReference>
<keyword evidence="1" id="KW-1133">Transmembrane helix</keyword>
<dbReference type="Proteomes" id="UP000813462">
    <property type="component" value="Unassembled WGS sequence"/>
</dbReference>
<reference evidence="2" key="1">
    <citation type="journal article" date="2021" name="Front. Plant Sci.">
        <title>Chromosome-Scale Genome Assembly for Chinese Sour Jujube and Insights Into Its Genome Evolution and Domestication Signature.</title>
        <authorList>
            <person name="Shen L.-Y."/>
            <person name="Luo H."/>
            <person name="Wang X.-L."/>
            <person name="Wang X.-M."/>
            <person name="Qiu X.-J."/>
            <person name="Liu H."/>
            <person name="Zhou S.-S."/>
            <person name="Jia K.-H."/>
            <person name="Nie S."/>
            <person name="Bao Y.-T."/>
            <person name="Zhang R.-G."/>
            <person name="Yun Q.-Z."/>
            <person name="Chai Y.-H."/>
            <person name="Lu J.-Y."/>
            <person name="Li Y."/>
            <person name="Zhao S.-W."/>
            <person name="Mao J.-F."/>
            <person name="Jia S.-G."/>
            <person name="Mao Y.-M."/>
        </authorList>
    </citation>
    <scope>NUCLEOTIDE SEQUENCE</scope>
    <source>
        <strain evidence="2">AT0</strain>
        <tissue evidence="2">Leaf</tissue>
    </source>
</reference>
<organism evidence="2 3">
    <name type="scientific">Ziziphus jujuba var. spinosa</name>
    <dbReference type="NCBI Taxonomy" id="714518"/>
    <lineage>
        <taxon>Eukaryota</taxon>
        <taxon>Viridiplantae</taxon>
        <taxon>Streptophyta</taxon>
        <taxon>Embryophyta</taxon>
        <taxon>Tracheophyta</taxon>
        <taxon>Spermatophyta</taxon>
        <taxon>Magnoliopsida</taxon>
        <taxon>eudicotyledons</taxon>
        <taxon>Gunneridae</taxon>
        <taxon>Pentapetalae</taxon>
        <taxon>rosids</taxon>
        <taxon>fabids</taxon>
        <taxon>Rosales</taxon>
        <taxon>Rhamnaceae</taxon>
        <taxon>Paliureae</taxon>
        <taxon>Ziziphus</taxon>
    </lineage>
</organism>
<feature type="transmembrane region" description="Helical" evidence="1">
    <location>
        <begin position="105"/>
        <end position="127"/>
    </location>
</feature>
<keyword evidence="1" id="KW-0472">Membrane</keyword>
<gene>
    <name evidence="2" type="ORF">FEM48_Zijuj07G0060900</name>
</gene>
<name>A0A978V2X0_ZIZJJ</name>
<dbReference type="AlphaFoldDB" id="A0A978V2X0"/>
<accession>A0A978V2X0</accession>
<feature type="transmembrane region" description="Helical" evidence="1">
    <location>
        <begin position="134"/>
        <end position="153"/>
    </location>
</feature>
<evidence type="ECO:0000313" key="2">
    <source>
        <dbReference type="EMBL" id="KAH7521703.1"/>
    </source>
</evidence>
<evidence type="ECO:0000313" key="3">
    <source>
        <dbReference type="Proteomes" id="UP000813462"/>
    </source>
</evidence>